<dbReference type="InterPro" id="IPR020843">
    <property type="entry name" value="ER"/>
</dbReference>
<dbReference type="GO" id="GO:0016628">
    <property type="term" value="F:oxidoreductase activity, acting on the CH-CH group of donors, NAD or NADP as acceptor"/>
    <property type="evidence" value="ECO:0007669"/>
    <property type="project" value="InterPro"/>
</dbReference>
<reference evidence="3 4" key="1">
    <citation type="journal article" date="2011" name="Science">
        <title>The Selaginella genome identifies genetic changes associated with the evolution of vascular plants.</title>
        <authorList>
            <person name="Banks J.A."/>
            <person name="Nishiyama T."/>
            <person name="Hasebe M."/>
            <person name="Bowman J.L."/>
            <person name="Gribskov M."/>
            <person name="dePamphilis C."/>
            <person name="Albert V.A."/>
            <person name="Aono N."/>
            <person name="Aoyama T."/>
            <person name="Ambrose B.A."/>
            <person name="Ashton N.W."/>
            <person name="Axtell M.J."/>
            <person name="Barker E."/>
            <person name="Barker M.S."/>
            <person name="Bennetzen J.L."/>
            <person name="Bonawitz N.D."/>
            <person name="Chapple C."/>
            <person name="Cheng C."/>
            <person name="Correa L.G."/>
            <person name="Dacre M."/>
            <person name="DeBarry J."/>
            <person name="Dreyer I."/>
            <person name="Elias M."/>
            <person name="Engstrom E.M."/>
            <person name="Estelle M."/>
            <person name="Feng L."/>
            <person name="Finet C."/>
            <person name="Floyd S.K."/>
            <person name="Frommer W.B."/>
            <person name="Fujita T."/>
            <person name="Gramzow L."/>
            <person name="Gutensohn M."/>
            <person name="Harholt J."/>
            <person name="Hattori M."/>
            <person name="Heyl A."/>
            <person name="Hirai T."/>
            <person name="Hiwatashi Y."/>
            <person name="Ishikawa M."/>
            <person name="Iwata M."/>
            <person name="Karol K.G."/>
            <person name="Koehler B."/>
            <person name="Kolukisaoglu U."/>
            <person name="Kubo M."/>
            <person name="Kurata T."/>
            <person name="Lalonde S."/>
            <person name="Li K."/>
            <person name="Li Y."/>
            <person name="Litt A."/>
            <person name="Lyons E."/>
            <person name="Manning G."/>
            <person name="Maruyama T."/>
            <person name="Michael T.P."/>
            <person name="Mikami K."/>
            <person name="Miyazaki S."/>
            <person name="Morinaga S."/>
            <person name="Murata T."/>
            <person name="Mueller-Roeber B."/>
            <person name="Nelson D.R."/>
            <person name="Obara M."/>
            <person name="Oguri Y."/>
            <person name="Olmstead R.G."/>
            <person name="Onodera N."/>
            <person name="Petersen B.L."/>
            <person name="Pils B."/>
            <person name="Prigge M."/>
            <person name="Rensing S.A."/>
            <person name="Riano-Pachon D.M."/>
            <person name="Roberts A.W."/>
            <person name="Sato Y."/>
            <person name="Scheller H.V."/>
            <person name="Schulz B."/>
            <person name="Schulz C."/>
            <person name="Shakirov E.V."/>
            <person name="Shibagaki N."/>
            <person name="Shinohara N."/>
            <person name="Shippen D.E."/>
            <person name="Soerensen I."/>
            <person name="Sotooka R."/>
            <person name="Sugimoto N."/>
            <person name="Sugita M."/>
            <person name="Sumikawa N."/>
            <person name="Tanurdzic M."/>
            <person name="Theissen G."/>
            <person name="Ulvskov P."/>
            <person name="Wakazuki S."/>
            <person name="Weng J.K."/>
            <person name="Willats W.W."/>
            <person name="Wipf D."/>
            <person name="Wolf P.G."/>
            <person name="Yang L."/>
            <person name="Zimmer A.D."/>
            <person name="Zhu Q."/>
            <person name="Mitros T."/>
            <person name="Hellsten U."/>
            <person name="Loque D."/>
            <person name="Otillar R."/>
            <person name="Salamov A."/>
            <person name="Schmutz J."/>
            <person name="Shapiro H."/>
            <person name="Lindquist E."/>
            <person name="Lucas S."/>
            <person name="Rokhsar D."/>
            <person name="Grigoriev I.V."/>
        </authorList>
    </citation>
    <scope>NUCLEOTIDE SEQUENCE [LARGE SCALE GENOMIC DNA]</scope>
</reference>
<evidence type="ECO:0000313" key="4">
    <source>
        <dbReference type="Proteomes" id="UP000001514"/>
    </source>
</evidence>
<dbReference type="InterPro" id="IPR013149">
    <property type="entry name" value="ADH-like_C"/>
</dbReference>
<feature type="domain" description="Enoyl reductase (ER)" evidence="2">
    <location>
        <begin position="19"/>
        <end position="342"/>
    </location>
</feature>
<dbReference type="OMA" id="TSCNIGK"/>
<name>D8R8J3_SELML</name>
<dbReference type="AlphaFoldDB" id="D8R8J3"/>
<sequence>MATPCKQILLAKYSSEELSDENFEVSEGEIEAIQAGSGDVLIKNVLLSLDPWNRLCMHSTNQGLYFPPFSIGKPVPVLSVSRVISSDNADYKAGDFLTCLATASEYSLIRGGKDRAGLPLKKIDPSVPLENYLSFLGLPGFTAWIGIVRIGEAKSGEQVFVSAASGGVGLAAGQIAKMRGCRVVGSVSTDEKVRFLKEEFGFDDAFNYKKEKDWNATLARLFPNGIDIYFENVGGKMLEAALNHLNLHARIPISGMISQYDKDWKLADGVRNLMNLVGRCAKMEGFLAYDHITHYDEFVSEMLPLVAESKIVSKHTITKGIENFPLAFIGMMRGENIGKALVDLSDP</sequence>
<dbReference type="FunCoup" id="D8R8J3">
    <property type="interactions" value="2239"/>
</dbReference>
<dbReference type="Proteomes" id="UP000001514">
    <property type="component" value="Unassembled WGS sequence"/>
</dbReference>
<organism evidence="4">
    <name type="scientific">Selaginella moellendorffii</name>
    <name type="common">Spikemoss</name>
    <dbReference type="NCBI Taxonomy" id="88036"/>
    <lineage>
        <taxon>Eukaryota</taxon>
        <taxon>Viridiplantae</taxon>
        <taxon>Streptophyta</taxon>
        <taxon>Embryophyta</taxon>
        <taxon>Tracheophyta</taxon>
        <taxon>Lycopodiopsida</taxon>
        <taxon>Selaginellales</taxon>
        <taxon>Selaginellaceae</taxon>
        <taxon>Selaginella</taxon>
    </lineage>
</organism>
<dbReference type="InterPro" id="IPR041694">
    <property type="entry name" value="ADH_N_2"/>
</dbReference>
<keyword evidence="4" id="KW-1185">Reference proteome</keyword>
<dbReference type="InterPro" id="IPR045010">
    <property type="entry name" value="MDR_fam"/>
</dbReference>
<dbReference type="Gene3D" id="3.90.180.10">
    <property type="entry name" value="Medium-chain alcohol dehydrogenases, catalytic domain"/>
    <property type="match status" value="1"/>
</dbReference>
<dbReference type="InParanoid" id="D8R8J3"/>
<dbReference type="PANTHER" id="PTHR43205">
    <property type="entry name" value="PROSTAGLANDIN REDUCTASE"/>
    <property type="match status" value="1"/>
</dbReference>
<evidence type="ECO:0000259" key="2">
    <source>
        <dbReference type="SMART" id="SM00829"/>
    </source>
</evidence>
<accession>D8R8J3</accession>
<dbReference type="eggNOG" id="KOG1196">
    <property type="taxonomic scope" value="Eukaryota"/>
</dbReference>
<dbReference type="HOGENOM" id="CLU_026673_29_2_1"/>
<dbReference type="PANTHER" id="PTHR43205:SF7">
    <property type="entry name" value="PROSTAGLANDIN REDUCTASE 1"/>
    <property type="match status" value="1"/>
</dbReference>
<dbReference type="InterPro" id="IPR011032">
    <property type="entry name" value="GroES-like_sf"/>
</dbReference>
<dbReference type="Gramene" id="EFJ31706">
    <property type="protein sequence ID" value="EFJ31706"/>
    <property type="gene ID" value="SELMODRAFT_408512"/>
</dbReference>
<protein>
    <recommendedName>
        <fullName evidence="2">Enoyl reductase (ER) domain-containing protein</fullName>
    </recommendedName>
</protein>
<dbReference type="SUPFAM" id="SSF51735">
    <property type="entry name" value="NAD(P)-binding Rossmann-fold domains"/>
    <property type="match status" value="1"/>
</dbReference>
<dbReference type="KEGG" id="smo:SELMODRAFT_408512"/>
<evidence type="ECO:0000313" key="3">
    <source>
        <dbReference type="EMBL" id="EFJ31706.1"/>
    </source>
</evidence>
<dbReference type="Pfam" id="PF00107">
    <property type="entry name" value="ADH_zinc_N"/>
    <property type="match status" value="1"/>
</dbReference>
<dbReference type="EMBL" id="GL377573">
    <property type="protein sequence ID" value="EFJ31706.1"/>
    <property type="molecule type" value="Genomic_DNA"/>
</dbReference>
<dbReference type="InterPro" id="IPR036291">
    <property type="entry name" value="NAD(P)-bd_dom_sf"/>
</dbReference>
<dbReference type="SUPFAM" id="SSF50129">
    <property type="entry name" value="GroES-like"/>
    <property type="match status" value="1"/>
</dbReference>
<evidence type="ECO:0000256" key="1">
    <source>
        <dbReference type="ARBA" id="ARBA00023002"/>
    </source>
</evidence>
<dbReference type="Gene3D" id="3.40.50.720">
    <property type="entry name" value="NAD(P)-binding Rossmann-like Domain"/>
    <property type="match status" value="1"/>
</dbReference>
<keyword evidence="1" id="KW-0560">Oxidoreductase</keyword>
<dbReference type="OrthoDB" id="809632at2759"/>
<gene>
    <name evidence="3" type="ORF">SELMODRAFT_408512</name>
</gene>
<dbReference type="SMART" id="SM00829">
    <property type="entry name" value="PKS_ER"/>
    <property type="match status" value="1"/>
</dbReference>
<dbReference type="Pfam" id="PF16884">
    <property type="entry name" value="ADH_N_2"/>
    <property type="match status" value="1"/>
</dbReference>
<dbReference type="FunFam" id="3.40.50.720:FF:000121">
    <property type="entry name" value="Prostaglandin reductase 2"/>
    <property type="match status" value="1"/>
</dbReference>
<proteinExistence type="predicted"/>